<gene>
    <name evidence="6" type="ORF">METESE_31380</name>
</gene>
<dbReference type="PANTHER" id="PTHR30126">
    <property type="entry name" value="HTH-TYPE TRANSCRIPTIONAL REGULATOR"/>
    <property type="match status" value="1"/>
</dbReference>
<dbReference type="Pfam" id="PF03466">
    <property type="entry name" value="LysR_substrate"/>
    <property type="match status" value="1"/>
</dbReference>
<protein>
    <submittedName>
        <fullName evidence="6">LysR family transcriptional regulator</fullName>
    </submittedName>
</protein>
<dbReference type="CDD" id="cd05466">
    <property type="entry name" value="PBP2_LTTR_substrate"/>
    <property type="match status" value="1"/>
</dbReference>
<evidence type="ECO:0000256" key="2">
    <source>
        <dbReference type="ARBA" id="ARBA00023015"/>
    </source>
</evidence>
<dbReference type="Gene3D" id="3.40.190.290">
    <property type="match status" value="1"/>
</dbReference>
<evidence type="ECO:0000259" key="5">
    <source>
        <dbReference type="PROSITE" id="PS50931"/>
    </source>
</evidence>
<comment type="similarity">
    <text evidence="1">Belongs to the LysR transcriptional regulatory family.</text>
</comment>
<proteinExistence type="inferred from homology"/>
<evidence type="ECO:0000256" key="1">
    <source>
        <dbReference type="ARBA" id="ARBA00009437"/>
    </source>
</evidence>
<dbReference type="InterPro" id="IPR005119">
    <property type="entry name" value="LysR_subst-bd"/>
</dbReference>
<dbReference type="Pfam" id="PF00126">
    <property type="entry name" value="HTH_1"/>
    <property type="match status" value="1"/>
</dbReference>
<dbReference type="SUPFAM" id="SSF46785">
    <property type="entry name" value="Winged helix' DNA-binding domain"/>
    <property type="match status" value="1"/>
</dbReference>
<evidence type="ECO:0000313" key="6">
    <source>
        <dbReference type="EMBL" id="BDU78180.1"/>
    </source>
</evidence>
<reference evidence="6" key="1">
    <citation type="journal article" date="2023" name="Int. J. Syst. Evol. Microbiol.">
        <title>Mesoterricola silvestris gen. nov., sp. nov., Mesoterricola sediminis sp. nov., Geothrix oryzae sp. nov., Geothrix edaphica sp. nov., Geothrix rubra sp. nov., and Geothrix limicola sp. nov., six novel members of Acidobacteriota isolated from soils.</title>
        <authorList>
            <person name="Itoh H."/>
            <person name="Sugisawa Y."/>
            <person name="Mise K."/>
            <person name="Xu Z."/>
            <person name="Kuniyasu M."/>
            <person name="Ushijima N."/>
            <person name="Kawano K."/>
            <person name="Kobayashi E."/>
            <person name="Shiratori Y."/>
            <person name="Masuda Y."/>
            <person name="Senoo K."/>
        </authorList>
    </citation>
    <scope>NUCLEOTIDE SEQUENCE</scope>
    <source>
        <strain evidence="6">W786</strain>
    </source>
</reference>
<dbReference type="InterPro" id="IPR000847">
    <property type="entry name" value="LysR_HTH_N"/>
</dbReference>
<dbReference type="InterPro" id="IPR036388">
    <property type="entry name" value="WH-like_DNA-bd_sf"/>
</dbReference>
<dbReference type="Proteomes" id="UP001228113">
    <property type="component" value="Chromosome"/>
</dbReference>
<dbReference type="SUPFAM" id="SSF53850">
    <property type="entry name" value="Periplasmic binding protein-like II"/>
    <property type="match status" value="1"/>
</dbReference>
<feature type="domain" description="HTH lysR-type" evidence="5">
    <location>
        <begin position="1"/>
        <end position="58"/>
    </location>
</feature>
<dbReference type="RefSeq" id="WP_316410602.1">
    <property type="nucleotide sequence ID" value="NZ_AP027081.1"/>
</dbReference>
<dbReference type="GO" id="GO:0000976">
    <property type="term" value="F:transcription cis-regulatory region binding"/>
    <property type="evidence" value="ECO:0007669"/>
    <property type="project" value="TreeGrafter"/>
</dbReference>
<evidence type="ECO:0000256" key="3">
    <source>
        <dbReference type="ARBA" id="ARBA00023125"/>
    </source>
</evidence>
<evidence type="ECO:0000313" key="7">
    <source>
        <dbReference type="Proteomes" id="UP001228113"/>
    </source>
</evidence>
<dbReference type="FunFam" id="1.10.10.10:FF:000001">
    <property type="entry name" value="LysR family transcriptional regulator"/>
    <property type="match status" value="1"/>
</dbReference>
<keyword evidence="4" id="KW-0804">Transcription</keyword>
<dbReference type="InterPro" id="IPR036390">
    <property type="entry name" value="WH_DNA-bd_sf"/>
</dbReference>
<dbReference type="EMBL" id="AP027081">
    <property type="protein sequence ID" value="BDU78180.1"/>
    <property type="molecule type" value="Genomic_DNA"/>
</dbReference>
<sequence>MNLADLEVLVCLAEEGRFTWAAQKLNRSQPAVSMAVRRLESEFGSRLLGRNSHRVVPTEAGKRVLVMAKHMLQLRENAARDLRDLEGGGQGQLRVIANELLCSYLLPPLLETFHNRSPGVRVEVVQGASSDVLKGLLDQDYDFGFVTFAPCSGELTHRSLFADPLVICVPAGHPLERLPSLTWAHLRCWPILAHSRRTPTRQRLEFQLTQSGSGLVNAMELPSLETLKRFVAGGAGVAILPRLCLARELAEGSLTALPLPGQPITRDIRVAHRRDPRCCPAARVFLDLLQVRYALSPPPQAGLPPLRSIHVPTC</sequence>
<evidence type="ECO:0000256" key="4">
    <source>
        <dbReference type="ARBA" id="ARBA00023163"/>
    </source>
</evidence>
<name>A0AA48H1B5_9BACT</name>
<dbReference type="Gene3D" id="1.10.10.10">
    <property type="entry name" value="Winged helix-like DNA-binding domain superfamily/Winged helix DNA-binding domain"/>
    <property type="match status" value="1"/>
</dbReference>
<dbReference type="PRINTS" id="PR00039">
    <property type="entry name" value="HTHLYSR"/>
</dbReference>
<dbReference type="PROSITE" id="PS50931">
    <property type="entry name" value="HTH_LYSR"/>
    <property type="match status" value="1"/>
</dbReference>
<dbReference type="AlphaFoldDB" id="A0AA48H1B5"/>
<dbReference type="PANTHER" id="PTHR30126:SF40">
    <property type="entry name" value="HTH-TYPE TRANSCRIPTIONAL REGULATOR GLTR"/>
    <property type="match status" value="1"/>
</dbReference>
<dbReference type="GO" id="GO:0003700">
    <property type="term" value="F:DNA-binding transcription factor activity"/>
    <property type="evidence" value="ECO:0007669"/>
    <property type="project" value="InterPro"/>
</dbReference>
<keyword evidence="7" id="KW-1185">Reference proteome</keyword>
<keyword evidence="3" id="KW-0238">DNA-binding</keyword>
<accession>A0AA48H1B5</accession>
<organism evidence="6 7">
    <name type="scientific">Mesoterricola sediminis</name>
    <dbReference type="NCBI Taxonomy" id="2927980"/>
    <lineage>
        <taxon>Bacteria</taxon>
        <taxon>Pseudomonadati</taxon>
        <taxon>Acidobacteriota</taxon>
        <taxon>Holophagae</taxon>
        <taxon>Holophagales</taxon>
        <taxon>Holophagaceae</taxon>
        <taxon>Mesoterricola</taxon>
    </lineage>
</organism>
<keyword evidence="2" id="KW-0805">Transcription regulation</keyword>
<dbReference type="KEGG" id="msea:METESE_31380"/>